<comment type="similarity">
    <text evidence="1">Belongs to the membrane fusion protein (MFP) (TC 8.A.1) family.</text>
</comment>
<dbReference type="Gene3D" id="2.40.50.100">
    <property type="match status" value="1"/>
</dbReference>
<feature type="transmembrane region" description="Helical" evidence="2">
    <location>
        <begin position="12"/>
        <end position="32"/>
    </location>
</feature>
<gene>
    <name evidence="3" type="ORF">Fokcrypt_00732</name>
</gene>
<dbReference type="InterPro" id="IPR006143">
    <property type="entry name" value="RND_pump_MFP"/>
</dbReference>
<dbReference type="PANTHER" id="PTHR30469">
    <property type="entry name" value="MULTIDRUG RESISTANCE PROTEIN MDTA"/>
    <property type="match status" value="1"/>
</dbReference>
<dbReference type="NCBIfam" id="TIGR01730">
    <property type="entry name" value="RND_mfp"/>
    <property type="match status" value="1"/>
</dbReference>
<keyword evidence="2" id="KW-0812">Transmembrane</keyword>
<name>A0ABZ0UTD1_9RICK</name>
<evidence type="ECO:0000256" key="1">
    <source>
        <dbReference type="ARBA" id="ARBA00009477"/>
    </source>
</evidence>
<dbReference type="EMBL" id="CP110343">
    <property type="protein sequence ID" value="WPX98190.1"/>
    <property type="molecule type" value="Genomic_DNA"/>
</dbReference>
<keyword evidence="4" id="KW-1185">Reference proteome</keyword>
<keyword evidence="2" id="KW-1133">Transmembrane helix</keyword>
<keyword evidence="2" id="KW-0472">Membrane</keyword>
<sequence>MMLNKLQPFRNKYYVVVAILFVLVLWMLSGVFTSNHDKQAKQSQHNYFKIEKFTPRQHTSTLKAFGILEASDKILLTSIAGGRVLEVFVQSGTYLKKGDVILKVEDKSAKERLARANIALEKAQLMHNSISQLYNNGSASKFEMADATEKLELATAELKDAKEILNDTFVKAPFNGFVDFISVEKNDVIGYGTNGSRVVGEFYKVGAFKAKVYLSQTEVAQVSYNTPVTVSMINGSGKDITLNGTVTFISKVAAKDTKAFLTEITINDNKNSLMNNIDATVTFSLVFDNCILVPKSALSIDSSGNFILKSVEDNKVKSLIVKAIFEKDDYIGILHQSALNIITVGAQYLTENSTISEKTK</sequence>
<dbReference type="RefSeq" id="WP_323722161.1">
    <property type="nucleotide sequence ID" value="NZ_CP110343.1"/>
</dbReference>
<organism evidence="3 4">
    <name type="scientific">Candidatus Fokinia crypta</name>
    <dbReference type="NCBI Taxonomy" id="1920990"/>
    <lineage>
        <taxon>Bacteria</taxon>
        <taxon>Pseudomonadati</taxon>
        <taxon>Pseudomonadota</taxon>
        <taxon>Alphaproteobacteria</taxon>
        <taxon>Rickettsiales</taxon>
        <taxon>Candidatus Midichloriaceae</taxon>
        <taxon>Candidatus Fokinia</taxon>
    </lineage>
</organism>
<dbReference type="SUPFAM" id="SSF111369">
    <property type="entry name" value="HlyD-like secretion proteins"/>
    <property type="match status" value="1"/>
</dbReference>
<reference evidence="3" key="1">
    <citation type="submission" date="2022-10" db="EMBL/GenBank/DDBJ databases">
        <title>Host association and intracellularity evolved multiple times independently in the Rickettsiales.</title>
        <authorList>
            <person name="Castelli M."/>
            <person name="Nardi T."/>
            <person name="Gammuto L."/>
            <person name="Bellinzona G."/>
            <person name="Sabaneyeva E."/>
            <person name="Potekhin A."/>
            <person name="Serra V."/>
            <person name="Petroni G."/>
            <person name="Sassera D."/>
        </authorList>
    </citation>
    <scope>NUCLEOTIDE SEQUENCE [LARGE SCALE GENOMIC DNA]</scope>
    <source>
        <strain evidence="3">US_Bl 11III1</strain>
    </source>
</reference>
<dbReference type="Gene3D" id="1.10.287.470">
    <property type="entry name" value="Helix hairpin bin"/>
    <property type="match status" value="1"/>
</dbReference>
<evidence type="ECO:0000256" key="2">
    <source>
        <dbReference type="SAM" id="Phobius"/>
    </source>
</evidence>
<proteinExistence type="inferred from homology"/>
<accession>A0ABZ0UTD1</accession>
<protein>
    <submittedName>
        <fullName evidence="3">Efflux RND transporter periplasmic adaptor subunit protein</fullName>
    </submittedName>
</protein>
<dbReference type="Gene3D" id="2.40.30.170">
    <property type="match status" value="1"/>
</dbReference>
<dbReference type="Proteomes" id="UP001325140">
    <property type="component" value="Chromosome"/>
</dbReference>
<evidence type="ECO:0000313" key="4">
    <source>
        <dbReference type="Proteomes" id="UP001325140"/>
    </source>
</evidence>
<evidence type="ECO:0000313" key="3">
    <source>
        <dbReference type="EMBL" id="WPX98190.1"/>
    </source>
</evidence>